<evidence type="ECO:0000313" key="2">
    <source>
        <dbReference type="Proteomes" id="UP000078124"/>
    </source>
</evidence>
<name>A0A8G2E8Q2_RAOPL</name>
<reference evidence="1 2" key="1">
    <citation type="submission" date="2016-05" db="EMBL/GenBank/DDBJ databases">
        <authorList>
            <consortium name="Pathogen Informatics"/>
        </authorList>
    </citation>
    <scope>NUCLEOTIDE SEQUENCE [LARGE SCALE GENOMIC DNA]</scope>
    <source>
        <strain evidence="1 2">2880STDY5682802</strain>
    </source>
</reference>
<proteinExistence type="predicted"/>
<accession>A0A8G2E8Q2</accession>
<organism evidence="1 2">
    <name type="scientific">Raoultella planticola</name>
    <name type="common">Klebsiella planticola</name>
    <dbReference type="NCBI Taxonomy" id="575"/>
    <lineage>
        <taxon>Bacteria</taxon>
        <taxon>Pseudomonadati</taxon>
        <taxon>Pseudomonadota</taxon>
        <taxon>Gammaproteobacteria</taxon>
        <taxon>Enterobacterales</taxon>
        <taxon>Enterobacteriaceae</taxon>
        <taxon>Klebsiella/Raoultella group</taxon>
        <taxon>Raoultella</taxon>
    </lineage>
</organism>
<evidence type="ECO:0000313" key="1">
    <source>
        <dbReference type="EMBL" id="SBL58164.1"/>
    </source>
</evidence>
<dbReference type="EMBL" id="FLAC01000003">
    <property type="protein sequence ID" value="SBL58164.1"/>
    <property type="molecule type" value="Genomic_DNA"/>
</dbReference>
<protein>
    <submittedName>
        <fullName evidence="1">Uncharacterized protein</fullName>
    </submittedName>
</protein>
<dbReference type="AlphaFoldDB" id="A0A8G2E8Q2"/>
<gene>
    <name evidence="1" type="ORF">SAMEA2273876_01025</name>
</gene>
<dbReference type="Proteomes" id="UP000078124">
    <property type="component" value="Unassembled WGS sequence"/>
</dbReference>
<comment type="caution">
    <text evidence="1">The sequence shown here is derived from an EMBL/GenBank/DDBJ whole genome shotgun (WGS) entry which is preliminary data.</text>
</comment>
<sequence length="136" mass="14248">MPSRSGRLCQPDKLFSGLGNAGIAAVRLDIQTFGIDKCHFANAHQTQYRTEIGGDGIAILPAMYAAAGADHHRAYTLDQPLRPALGVAEGFAGPGDQIKLQAHPAPATLPELAGHQTIGYLLAGLPQAIRQTGGQQ</sequence>